<dbReference type="RefSeq" id="WP_153250165.1">
    <property type="nucleotide sequence ID" value="NZ_CP044205.1"/>
</dbReference>
<dbReference type="Proteomes" id="UP000325755">
    <property type="component" value="Chromosome"/>
</dbReference>
<reference evidence="2 3" key="1">
    <citation type="submission" date="2019-09" db="EMBL/GenBank/DDBJ databases">
        <title>Ecophysiology of the spiral-shaped methanotroph Methylospira mobilis as revealed by the complete genome sequence.</title>
        <authorList>
            <person name="Oshkin I.Y."/>
            <person name="Dedysh S.N."/>
            <person name="Miroshnikov K."/>
            <person name="Danilova O.V."/>
            <person name="Hakobyan A."/>
            <person name="Liesack W."/>
        </authorList>
    </citation>
    <scope>NUCLEOTIDE SEQUENCE [LARGE SCALE GENOMIC DNA]</scope>
    <source>
        <strain evidence="2 3">Shm1</strain>
    </source>
</reference>
<sequence>MTDLNALETETTQAPAPEPLNELETKGRGRPRKYQTDNQRMQAYRSNQKREGKRVELCLDFTTHRHIKTLADTWGLSLSDVVARLVKELETKYEDILYPENSTGRDG</sequence>
<keyword evidence="3" id="KW-1185">Reference proteome</keyword>
<organism evidence="2 3">
    <name type="scientific">Candidatus Methylospira mobilis</name>
    <dbReference type="NCBI Taxonomy" id="1808979"/>
    <lineage>
        <taxon>Bacteria</taxon>
        <taxon>Pseudomonadati</taxon>
        <taxon>Pseudomonadota</taxon>
        <taxon>Gammaproteobacteria</taxon>
        <taxon>Methylococcales</taxon>
        <taxon>Methylococcaceae</taxon>
        <taxon>Candidatus Methylospira</taxon>
    </lineage>
</organism>
<evidence type="ECO:0000313" key="2">
    <source>
        <dbReference type="EMBL" id="QFY44195.1"/>
    </source>
</evidence>
<evidence type="ECO:0000256" key="1">
    <source>
        <dbReference type="SAM" id="MobiDB-lite"/>
    </source>
</evidence>
<dbReference type="KEGG" id="mmob:F6R98_17415"/>
<dbReference type="GO" id="GO:0003677">
    <property type="term" value="F:DNA binding"/>
    <property type="evidence" value="ECO:0007669"/>
    <property type="project" value="InterPro"/>
</dbReference>
<feature type="region of interest" description="Disordered" evidence="1">
    <location>
        <begin position="1"/>
        <end position="49"/>
    </location>
</feature>
<dbReference type="InParanoid" id="A0A5Q0BJY2"/>
<dbReference type="EMBL" id="CP044205">
    <property type="protein sequence ID" value="QFY44195.1"/>
    <property type="molecule type" value="Genomic_DNA"/>
</dbReference>
<feature type="compositionally biased region" description="Polar residues" evidence="1">
    <location>
        <begin position="36"/>
        <end position="46"/>
    </location>
</feature>
<proteinExistence type="predicted"/>
<evidence type="ECO:0008006" key="4">
    <source>
        <dbReference type="Google" id="ProtNLM"/>
    </source>
</evidence>
<name>A0A5Q0BJY2_9GAMM</name>
<dbReference type="Pfam" id="PF02178">
    <property type="entry name" value="AT_hook"/>
    <property type="match status" value="1"/>
</dbReference>
<dbReference type="AlphaFoldDB" id="A0A5Q0BJY2"/>
<accession>A0A5Q0BJY2</accession>
<evidence type="ECO:0000313" key="3">
    <source>
        <dbReference type="Proteomes" id="UP000325755"/>
    </source>
</evidence>
<gene>
    <name evidence="2" type="ORF">F6R98_17415</name>
</gene>
<protein>
    <recommendedName>
        <fullName evidence="4">Protein CopB</fullName>
    </recommendedName>
</protein>
<dbReference type="InterPro" id="IPR017956">
    <property type="entry name" value="AT_hook_DNA-bd_motif"/>
</dbReference>